<name>A0A232EEK4_9HYME</name>
<evidence type="ECO:0000313" key="2">
    <source>
        <dbReference type="EMBL" id="OXU16777.1"/>
    </source>
</evidence>
<feature type="region of interest" description="Disordered" evidence="1">
    <location>
        <begin position="53"/>
        <end position="80"/>
    </location>
</feature>
<reference evidence="2 3" key="1">
    <citation type="journal article" date="2017" name="Curr. Biol.">
        <title>The Evolution of Venom by Co-option of Single-Copy Genes.</title>
        <authorList>
            <person name="Martinson E.O."/>
            <person name="Mrinalini"/>
            <person name="Kelkar Y.D."/>
            <person name="Chang C.H."/>
            <person name="Werren J.H."/>
        </authorList>
    </citation>
    <scope>NUCLEOTIDE SEQUENCE [LARGE SCALE GENOMIC DNA]</scope>
    <source>
        <strain evidence="2 3">Alberta</strain>
        <tissue evidence="2">Whole body</tissue>
    </source>
</reference>
<gene>
    <name evidence="2" type="ORF">TSAR_015826</name>
</gene>
<evidence type="ECO:0000313" key="3">
    <source>
        <dbReference type="Proteomes" id="UP000215335"/>
    </source>
</evidence>
<protein>
    <submittedName>
        <fullName evidence="2">Uncharacterized protein</fullName>
    </submittedName>
</protein>
<comment type="caution">
    <text evidence="2">The sequence shown here is derived from an EMBL/GenBank/DDBJ whole genome shotgun (WGS) entry which is preliminary data.</text>
</comment>
<keyword evidence="3" id="KW-1185">Reference proteome</keyword>
<dbReference type="EMBL" id="NNAY01005295">
    <property type="protein sequence ID" value="OXU16777.1"/>
    <property type="molecule type" value="Genomic_DNA"/>
</dbReference>
<dbReference type="AlphaFoldDB" id="A0A232EEK4"/>
<organism evidence="2 3">
    <name type="scientific">Trichomalopsis sarcophagae</name>
    <dbReference type="NCBI Taxonomy" id="543379"/>
    <lineage>
        <taxon>Eukaryota</taxon>
        <taxon>Metazoa</taxon>
        <taxon>Ecdysozoa</taxon>
        <taxon>Arthropoda</taxon>
        <taxon>Hexapoda</taxon>
        <taxon>Insecta</taxon>
        <taxon>Pterygota</taxon>
        <taxon>Neoptera</taxon>
        <taxon>Endopterygota</taxon>
        <taxon>Hymenoptera</taxon>
        <taxon>Apocrita</taxon>
        <taxon>Proctotrupomorpha</taxon>
        <taxon>Chalcidoidea</taxon>
        <taxon>Pteromalidae</taxon>
        <taxon>Pteromalinae</taxon>
        <taxon>Trichomalopsis</taxon>
    </lineage>
</organism>
<dbReference type="Proteomes" id="UP000215335">
    <property type="component" value="Unassembled WGS sequence"/>
</dbReference>
<evidence type="ECO:0000256" key="1">
    <source>
        <dbReference type="SAM" id="MobiDB-lite"/>
    </source>
</evidence>
<sequence length="177" mass="20429">MLWLGGRGAAEATVTGEGCPTIRSEVEDNVSGWGATERLKRCTCVEETRREKMRTKNKENTLKVPESSTSGIPTSEPGKQDVHLTALKDTIRKTIEALSKRRISLTKNEQNGKFGERCHRTSLTRRIAKYRKSRQEAIEVRKEEEEYITKLEKLDLEDGLFFEKRYDHTSIAHFYMY</sequence>
<accession>A0A232EEK4</accession>
<proteinExistence type="predicted"/>